<gene>
    <name evidence="2" type="ORF">DAERI_020106</name>
</gene>
<evidence type="ECO:0000313" key="3">
    <source>
        <dbReference type="Proteomes" id="UP000236569"/>
    </source>
</evidence>
<proteinExistence type="predicted"/>
<name>A0A2I9CSB5_9DEIO</name>
<feature type="chain" id="PRO_5014377373" description="Lipoprotein" evidence="1">
    <location>
        <begin position="18"/>
        <end position="149"/>
    </location>
</feature>
<accession>A0A2I9CSB5</accession>
<protein>
    <recommendedName>
        <fullName evidence="4">Lipoprotein</fullName>
    </recommendedName>
</protein>
<dbReference type="RefSeq" id="WP_012173343.1">
    <property type="nucleotide sequence ID" value="NZ_BFAG01000002.1"/>
</dbReference>
<reference evidence="3" key="1">
    <citation type="submission" date="2018-01" db="EMBL/GenBank/DDBJ databases">
        <title>Draft Genome Sequence of the Radioresistant Bacterium Deinococcus aerius TR0125, Isolated from the Higher Atmosphere above Japan.</title>
        <authorList>
            <person name="Satoh K."/>
            <person name="Arai H."/>
            <person name="Sanzen T."/>
            <person name="Kawaguchi Y."/>
            <person name="Hayashi H."/>
            <person name="Yokobori S."/>
            <person name="Yamagishi A."/>
            <person name="Oono Y."/>
            <person name="Narumi I."/>
        </authorList>
    </citation>
    <scope>NUCLEOTIDE SEQUENCE [LARGE SCALE GENOMIC DNA]</scope>
    <source>
        <strain evidence="3">TR0125</strain>
    </source>
</reference>
<dbReference type="Proteomes" id="UP000236569">
    <property type="component" value="Unassembled WGS sequence"/>
</dbReference>
<dbReference type="AlphaFoldDB" id="A0A2I9CSB5"/>
<dbReference type="OrthoDB" id="2583024at2"/>
<dbReference type="EMBL" id="BFAG01000002">
    <property type="protein sequence ID" value="GBF04509.1"/>
    <property type="molecule type" value="Genomic_DNA"/>
</dbReference>
<sequence>MRFIPLLVLLLAGAVSAAPTTLRFDQFYSGTSIRGPEFSPLALSLNGREVSLDGFVAPGEEGELPELLVLTAFPLRECPYCLEAADWPNEVEGMWRHVLVELPRGMNIPAPGSHVRVVGRLELGNRPMPVENVATPLHLRASSVTPLAR</sequence>
<evidence type="ECO:0000313" key="2">
    <source>
        <dbReference type="EMBL" id="GBF04509.1"/>
    </source>
</evidence>
<evidence type="ECO:0008006" key="4">
    <source>
        <dbReference type="Google" id="ProtNLM"/>
    </source>
</evidence>
<evidence type="ECO:0000256" key="1">
    <source>
        <dbReference type="SAM" id="SignalP"/>
    </source>
</evidence>
<keyword evidence="3" id="KW-1185">Reference proteome</keyword>
<comment type="caution">
    <text evidence="2">The sequence shown here is derived from an EMBL/GenBank/DDBJ whole genome shotgun (WGS) entry which is preliminary data.</text>
</comment>
<feature type="signal peptide" evidence="1">
    <location>
        <begin position="1"/>
        <end position="17"/>
    </location>
</feature>
<organism evidence="2 3">
    <name type="scientific">Deinococcus aerius</name>
    <dbReference type="NCBI Taxonomy" id="200253"/>
    <lineage>
        <taxon>Bacteria</taxon>
        <taxon>Thermotogati</taxon>
        <taxon>Deinococcota</taxon>
        <taxon>Deinococci</taxon>
        <taxon>Deinococcales</taxon>
        <taxon>Deinococcaceae</taxon>
        <taxon>Deinococcus</taxon>
    </lineage>
</organism>
<keyword evidence="1" id="KW-0732">Signal</keyword>